<dbReference type="Proteomes" id="UP001597326">
    <property type="component" value="Unassembled WGS sequence"/>
</dbReference>
<accession>A0ABW4RY02</accession>
<protein>
    <submittedName>
        <fullName evidence="2">DUF721 domain-containing protein</fullName>
    </submittedName>
</protein>
<sequence length="196" mass="21432">MSEIPGSEWEQESGPTEEDLQAAREVLANHDPLGLDLASQIAEGTRAVLPPSRGVRKKPRRRREWTESTVRSGAGPDARDPQLLGAALGRVINERGWQREVNVRNLLDRWESLVGPTNAAHSQPEAYSGTVLTVRCESTAWATNLRQLAPSLVATLNRELGDGTVTRITILGPTAPSWKHGSRSVRDGRGPRDTYG</sequence>
<comment type="caution">
    <text evidence="2">The sequence shown here is derived from an EMBL/GenBank/DDBJ whole genome shotgun (WGS) entry which is preliminary data.</text>
</comment>
<dbReference type="RefSeq" id="WP_343875432.1">
    <property type="nucleotide sequence ID" value="NZ_BAAAIX010000033.1"/>
</dbReference>
<organism evidence="2 3">
    <name type="scientific">Luteococcus peritonei</name>
    <dbReference type="NCBI Taxonomy" id="88874"/>
    <lineage>
        <taxon>Bacteria</taxon>
        <taxon>Bacillati</taxon>
        <taxon>Actinomycetota</taxon>
        <taxon>Actinomycetes</taxon>
        <taxon>Propionibacteriales</taxon>
        <taxon>Propionibacteriaceae</taxon>
        <taxon>Luteococcus</taxon>
    </lineage>
</organism>
<evidence type="ECO:0000313" key="3">
    <source>
        <dbReference type="Proteomes" id="UP001597326"/>
    </source>
</evidence>
<feature type="compositionally biased region" description="Basic and acidic residues" evidence="1">
    <location>
        <begin position="184"/>
        <end position="196"/>
    </location>
</feature>
<evidence type="ECO:0000313" key="2">
    <source>
        <dbReference type="EMBL" id="MFD1891201.1"/>
    </source>
</evidence>
<name>A0ABW4RY02_9ACTN</name>
<feature type="region of interest" description="Disordered" evidence="1">
    <location>
        <begin position="176"/>
        <end position="196"/>
    </location>
</feature>
<dbReference type="PANTHER" id="PTHR36456">
    <property type="entry name" value="UPF0232 PROTEIN SCO3875"/>
    <property type="match status" value="1"/>
</dbReference>
<feature type="compositionally biased region" description="Basic residues" evidence="1">
    <location>
        <begin position="54"/>
        <end position="63"/>
    </location>
</feature>
<feature type="region of interest" description="Disordered" evidence="1">
    <location>
        <begin position="51"/>
        <end position="80"/>
    </location>
</feature>
<keyword evidence="3" id="KW-1185">Reference proteome</keyword>
<dbReference type="EMBL" id="JBHUFZ010000032">
    <property type="protein sequence ID" value="MFD1891201.1"/>
    <property type="molecule type" value="Genomic_DNA"/>
</dbReference>
<dbReference type="PANTHER" id="PTHR36456:SF1">
    <property type="entry name" value="UPF0232 PROTEIN SCO3875"/>
    <property type="match status" value="1"/>
</dbReference>
<dbReference type="InterPro" id="IPR007922">
    <property type="entry name" value="DciA-like"/>
</dbReference>
<gene>
    <name evidence="2" type="ORF">ACFSCS_13560</name>
</gene>
<reference evidence="3" key="1">
    <citation type="journal article" date="2019" name="Int. J. Syst. Evol. Microbiol.">
        <title>The Global Catalogue of Microorganisms (GCM) 10K type strain sequencing project: providing services to taxonomists for standard genome sequencing and annotation.</title>
        <authorList>
            <consortium name="The Broad Institute Genomics Platform"/>
            <consortium name="The Broad Institute Genome Sequencing Center for Infectious Disease"/>
            <person name="Wu L."/>
            <person name="Ma J."/>
        </authorList>
    </citation>
    <scope>NUCLEOTIDE SEQUENCE [LARGE SCALE GENOMIC DNA]</scope>
    <source>
        <strain evidence="3">CAIM 431</strain>
    </source>
</reference>
<evidence type="ECO:0000256" key="1">
    <source>
        <dbReference type="SAM" id="MobiDB-lite"/>
    </source>
</evidence>
<proteinExistence type="predicted"/>
<dbReference type="Pfam" id="PF05258">
    <property type="entry name" value="DciA"/>
    <property type="match status" value="1"/>
</dbReference>